<evidence type="ECO:0000313" key="1">
    <source>
        <dbReference type="EMBL" id="KAJ8959852.1"/>
    </source>
</evidence>
<organism evidence="1 2">
    <name type="scientific">Aromia moschata</name>
    <dbReference type="NCBI Taxonomy" id="1265417"/>
    <lineage>
        <taxon>Eukaryota</taxon>
        <taxon>Metazoa</taxon>
        <taxon>Ecdysozoa</taxon>
        <taxon>Arthropoda</taxon>
        <taxon>Hexapoda</taxon>
        <taxon>Insecta</taxon>
        <taxon>Pterygota</taxon>
        <taxon>Neoptera</taxon>
        <taxon>Endopterygota</taxon>
        <taxon>Coleoptera</taxon>
        <taxon>Polyphaga</taxon>
        <taxon>Cucujiformia</taxon>
        <taxon>Chrysomeloidea</taxon>
        <taxon>Cerambycidae</taxon>
        <taxon>Cerambycinae</taxon>
        <taxon>Callichromatini</taxon>
        <taxon>Aromia</taxon>
    </lineage>
</organism>
<dbReference type="AlphaFoldDB" id="A0AAV8Z6H9"/>
<sequence length="381" mass="41985">MILGSYTPSLVDIGTNLNVFRFGLFKLNTPEKPKKSEDKEGKPKDDIQIPFISMEQPEIGNGSPDPEYEDAADLATSIAKLRSLLQQRSSESSLSTPAISPIPPDEFPQRLVEAENVSDVDEGDGVMPSFYKFCAKTATGVFDKTINTIKTALPGNIQGVEQSDNAWIFIQTDHVEADVLTRMKKLLTERKEYCTLDTEIDTAYEAIDSLEAFQPPGSAGLVNVEFEGIHELDDFEVKLPITKALVDIMCELLADTQSPFLQEPLVKAILLSVGNVVQKVAIGKGDRFVEDLMTNLITIPERSNQETLFLEMDAYVEALLSSLPDVVCLTLGKPDLSKALSLFTSAMQFQKINQDTILQIFELISMKLIEESTKISPPASA</sequence>
<gene>
    <name evidence="1" type="ORF">NQ318_011585</name>
</gene>
<keyword evidence="2" id="KW-1185">Reference proteome</keyword>
<proteinExistence type="predicted"/>
<evidence type="ECO:0000313" key="2">
    <source>
        <dbReference type="Proteomes" id="UP001162162"/>
    </source>
</evidence>
<dbReference type="EMBL" id="JAPWTK010000011">
    <property type="protein sequence ID" value="KAJ8959852.1"/>
    <property type="molecule type" value="Genomic_DNA"/>
</dbReference>
<name>A0AAV8Z6H9_9CUCU</name>
<dbReference type="Proteomes" id="UP001162162">
    <property type="component" value="Unassembled WGS sequence"/>
</dbReference>
<accession>A0AAV8Z6H9</accession>
<reference evidence="1" key="1">
    <citation type="journal article" date="2023" name="Insect Mol. Biol.">
        <title>Genome sequencing provides insights into the evolution of gene families encoding plant cell wall-degrading enzymes in longhorned beetles.</title>
        <authorList>
            <person name="Shin N.R."/>
            <person name="Okamura Y."/>
            <person name="Kirsch R."/>
            <person name="Pauchet Y."/>
        </authorList>
    </citation>
    <scope>NUCLEOTIDE SEQUENCE</scope>
    <source>
        <strain evidence="1">AMC_N1</strain>
    </source>
</reference>
<protein>
    <submittedName>
        <fullName evidence="1">Uncharacterized protein</fullName>
    </submittedName>
</protein>
<comment type="caution">
    <text evidence="1">The sequence shown here is derived from an EMBL/GenBank/DDBJ whole genome shotgun (WGS) entry which is preliminary data.</text>
</comment>